<sequence>MKPLVFVLFAVFACLVGCGPTGLDESGLPQPRPELAAKAGISLDEMGEGYWVFSRKCMECHEARLPKGQIEGVWHPVVDGMSGNAGLSTSENAAVVNYVRAANLR</sequence>
<dbReference type="EMBL" id="BMXI01000021">
    <property type="protein sequence ID" value="GHC66543.1"/>
    <property type="molecule type" value="Genomic_DNA"/>
</dbReference>
<dbReference type="GO" id="GO:0009055">
    <property type="term" value="F:electron transfer activity"/>
    <property type="evidence" value="ECO:0007669"/>
    <property type="project" value="InterPro"/>
</dbReference>
<comment type="caution">
    <text evidence="1">The sequence shown here is derived from an EMBL/GenBank/DDBJ whole genome shotgun (WGS) entry which is preliminary data.</text>
</comment>
<evidence type="ECO:0000313" key="2">
    <source>
        <dbReference type="Proteomes" id="UP000644507"/>
    </source>
</evidence>
<gene>
    <name evidence="1" type="ORF">GCM10007100_38070</name>
</gene>
<dbReference type="GO" id="GO:0020037">
    <property type="term" value="F:heme binding"/>
    <property type="evidence" value="ECO:0007669"/>
    <property type="project" value="InterPro"/>
</dbReference>
<organism evidence="1 2">
    <name type="scientific">Roseibacillus persicicus</name>
    <dbReference type="NCBI Taxonomy" id="454148"/>
    <lineage>
        <taxon>Bacteria</taxon>
        <taxon>Pseudomonadati</taxon>
        <taxon>Verrucomicrobiota</taxon>
        <taxon>Verrucomicrobiia</taxon>
        <taxon>Verrucomicrobiales</taxon>
        <taxon>Verrucomicrobiaceae</taxon>
        <taxon>Roseibacillus</taxon>
    </lineage>
</organism>
<protein>
    <recommendedName>
        <fullName evidence="3">Cytochrome c domain-containing protein</fullName>
    </recommendedName>
</protein>
<keyword evidence="2" id="KW-1185">Reference proteome</keyword>
<dbReference type="Proteomes" id="UP000644507">
    <property type="component" value="Unassembled WGS sequence"/>
</dbReference>
<evidence type="ECO:0008006" key="3">
    <source>
        <dbReference type="Google" id="ProtNLM"/>
    </source>
</evidence>
<accession>A0A918WPV9</accession>
<dbReference type="InterPro" id="IPR036909">
    <property type="entry name" value="Cyt_c-like_dom_sf"/>
</dbReference>
<name>A0A918WPV9_9BACT</name>
<dbReference type="AlphaFoldDB" id="A0A918WPV9"/>
<evidence type="ECO:0000313" key="1">
    <source>
        <dbReference type="EMBL" id="GHC66543.1"/>
    </source>
</evidence>
<dbReference type="SUPFAM" id="SSF46626">
    <property type="entry name" value="Cytochrome c"/>
    <property type="match status" value="1"/>
</dbReference>
<dbReference type="RefSeq" id="WP_189573962.1">
    <property type="nucleotide sequence ID" value="NZ_BMXI01000021.1"/>
</dbReference>
<reference evidence="1" key="1">
    <citation type="journal article" date="2014" name="Int. J. Syst. Evol. Microbiol.">
        <title>Complete genome sequence of Corynebacterium casei LMG S-19264T (=DSM 44701T), isolated from a smear-ripened cheese.</title>
        <authorList>
            <consortium name="US DOE Joint Genome Institute (JGI-PGF)"/>
            <person name="Walter F."/>
            <person name="Albersmeier A."/>
            <person name="Kalinowski J."/>
            <person name="Ruckert C."/>
        </authorList>
    </citation>
    <scope>NUCLEOTIDE SEQUENCE</scope>
    <source>
        <strain evidence="1">KCTC 12988</strain>
    </source>
</reference>
<proteinExistence type="predicted"/>
<reference evidence="1" key="2">
    <citation type="submission" date="2020-09" db="EMBL/GenBank/DDBJ databases">
        <authorList>
            <person name="Sun Q."/>
            <person name="Kim S."/>
        </authorList>
    </citation>
    <scope>NUCLEOTIDE SEQUENCE</scope>
    <source>
        <strain evidence="1">KCTC 12988</strain>
    </source>
</reference>